<dbReference type="InterPro" id="IPR018531">
    <property type="entry name" value="DUF1993"/>
</dbReference>
<dbReference type="RefSeq" id="WP_128564510.1">
    <property type="nucleotide sequence ID" value="NZ_BPQH01000033.1"/>
</dbReference>
<reference evidence="1" key="2">
    <citation type="submission" date="2021-08" db="EMBL/GenBank/DDBJ databases">
        <authorList>
            <person name="Tani A."/>
            <person name="Ola A."/>
            <person name="Ogura Y."/>
            <person name="Katsura K."/>
            <person name="Hayashi T."/>
        </authorList>
    </citation>
    <scope>NUCLEOTIDE SEQUENCE</scope>
    <source>
        <strain evidence="1">KCTC 52305</strain>
    </source>
</reference>
<accession>A0ABQ4R8V0</accession>
<sequence length="171" mass="18195">MTLSMHQACVPVLSRGLRVLATLLRKGEDHAAAQGLDPADLVGARLAPDMLPLAGQVQRASDSAKLAAARLSGIEAPSFPDEERTFDELQARIARTLAFLEGIGPEHLAGSEARSVVLRAGGAEQVFRGDAYLLGFALPNFFFHVATAYDILRQAGVAIGKRDYLGPFDPA</sequence>
<protein>
    <recommendedName>
        <fullName evidence="3">DUF1993 domain-containing protein</fullName>
    </recommendedName>
</protein>
<dbReference type="Pfam" id="PF09351">
    <property type="entry name" value="DUF1993"/>
    <property type="match status" value="1"/>
</dbReference>
<dbReference type="InterPro" id="IPR034660">
    <property type="entry name" value="DinB/YfiT-like"/>
</dbReference>
<gene>
    <name evidence="1" type="ORF">OPKNFCMD_6416</name>
</gene>
<dbReference type="SUPFAM" id="SSF109854">
    <property type="entry name" value="DinB/YfiT-like putative metalloenzymes"/>
    <property type="match status" value="1"/>
</dbReference>
<dbReference type="PANTHER" id="PTHR36922:SF1">
    <property type="entry name" value="DUF1993 DOMAIN-CONTAINING PROTEIN"/>
    <property type="match status" value="1"/>
</dbReference>
<evidence type="ECO:0000313" key="2">
    <source>
        <dbReference type="Proteomes" id="UP001055167"/>
    </source>
</evidence>
<organism evidence="1 2">
    <name type="scientific">Methylobacterium crusticola</name>
    <dbReference type="NCBI Taxonomy" id="1697972"/>
    <lineage>
        <taxon>Bacteria</taxon>
        <taxon>Pseudomonadati</taxon>
        <taxon>Pseudomonadota</taxon>
        <taxon>Alphaproteobacteria</taxon>
        <taxon>Hyphomicrobiales</taxon>
        <taxon>Methylobacteriaceae</taxon>
        <taxon>Methylobacterium</taxon>
    </lineage>
</organism>
<dbReference type="Proteomes" id="UP001055167">
    <property type="component" value="Unassembled WGS sequence"/>
</dbReference>
<name>A0ABQ4R8V0_9HYPH</name>
<reference evidence="1" key="1">
    <citation type="journal article" date="2021" name="Front. Microbiol.">
        <title>Comprehensive Comparative Genomics and Phenotyping of Methylobacterium Species.</title>
        <authorList>
            <person name="Alessa O."/>
            <person name="Ogura Y."/>
            <person name="Fujitani Y."/>
            <person name="Takami H."/>
            <person name="Hayashi T."/>
            <person name="Sahin N."/>
            <person name="Tani A."/>
        </authorList>
    </citation>
    <scope>NUCLEOTIDE SEQUENCE</scope>
    <source>
        <strain evidence="1">KCTC 52305</strain>
    </source>
</reference>
<dbReference type="EMBL" id="BPQH01000033">
    <property type="protein sequence ID" value="GJD53639.1"/>
    <property type="molecule type" value="Genomic_DNA"/>
</dbReference>
<dbReference type="PANTHER" id="PTHR36922">
    <property type="entry name" value="BLL2446 PROTEIN"/>
    <property type="match status" value="1"/>
</dbReference>
<comment type="caution">
    <text evidence="1">The sequence shown here is derived from an EMBL/GenBank/DDBJ whole genome shotgun (WGS) entry which is preliminary data.</text>
</comment>
<dbReference type="Gene3D" id="1.20.120.450">
    <property type="entry name" value="dinb family like domain"/>
    <property type="match status" value="1"/>
</dbReference>
<evidence type="ECO:0000313" key="1">
    <source>
        <dbReference type="EMBL" id="GJD53639.1"/>
    </source>
</evidence>
<proteinExistence type="predicted"/>
<keyword evidence="2" id="KW-1185">Reference proteome</keyword>
<evidence type="ECO:0008006" key="3">
    <source>
        <dbReference type="Google" id="ProtNLM"/>
    </source>
</evidence>